<evidence type="ECO:0000313" key="1">
    <source>
        <dbReference type="EMBL" id="MBB3109100.1"/>
    </source>
</evidence>
<organism evidence="1 2">
    <name type="scientific">Paenibacillus phyllosphaerae</name>
    <dbReference type="NCBI Taxonomy" id="274593"/>
    <lineage>
        <taxon>Bacteria</taxon>
        <taxon>Bacillati</taxon>
        <taxon>Bacillota</taxon>
        <taxon>Bacilli</taxon>
        <taxon>Bacillales</taxon>
        <taxon>Paenibacillaceae</taxon>
        <taxon>Paenibacillus</taxon>
    </lineage>
</organism>
<evidence type="ECO:0000313" key="2">
    <source>
        <dbReference type="Proteomes" id="UP000570361"/>
    </source>
</evidence>
<dbReference type="Proteomes" id="UP000570361">
    <property type="component" value="Unassembled WGS sequence"/>
</dbReference>
<dbReference type="EMBL" id="JACHXK010000002">
    <property type="protein sequence ID" value="MBB3109100.1"/>
    <property type="molecule type" value="Genomic_DNA"/>
</dbReference>
<comment type="caution">
    <text evidence="1">The sequence shown here is derived from an EMBL/GenBank/DDBJ whole genome shotgun (WGS) entry which is preliminary data.</text>
</comment>
<reference evidence="1 2" key="1">
    <citation type="submission" date="2020-08" db="EMBL/GenBank/DDBJ databases">
        <title>Genomic Encyclopedia of Type Strains, Phase III (KMG-III): the genomes of soil and plant-associated and newly described type strains.</title>
        <authorList>
            <person name="Whitman W."/>
        </authorList>
    </citation>
    <scope>NUCLEOTIDE SEQUENCE [LARGE SCALE GENOMIC DNA]</scope>
    <source>
        <strain evidence="1 2">CECT 5862</strain>
    </source>
</reference>
<name>A0A7W5AUN2_9BACL</name>
<dbReference type="AlphaFoldDB" id="A0A7W5AUN2"/>
<keyword evidence="2" id="KW-1185">Reference proteome</keyword>
<sequence>MSLINLRNNVTNDLEQIYLPNEIFDDLKMNLDRTSSSHLGFAYCYYLLISYLYRYCKYETDGVLLKQDDLKELLGYARKNKGIDYIIKDGGLLDNIGYTESTSDYPIAWEFAEDVTELSFYTIKDLKLSQAMSVSINMRNYKIKRPVKAFKRYSFDELLTGTFYDISNTHCHNMELFFKALESGIGVIGYYIYSYLMRMNSMYVNGYDEAWDALCIKTGIPSNTLNRYIHKLEENRFITVTRHTAFSLKNKGKKNLANSYYTSSPEEILLWLKTGIEPSSRPLSKISAKLLDSKPDPYENYEFPY</sequence>
<accession>A0A7W5AUN2</accession>
<protein>
    <submittedName>
        <fullName evidence="1">Uncharacterized protein</fullName>
    </submittedName>
</protein>
<dbReference type="RefSeq" id="WP_183597868.1">
    <property type="nucleotide sequence ID" value="NZ_JACHXK010000002.1"/>
</dbReference>
<gene>
    <name evidence="1" type="ORF">FHS18_001152</name>
</gene>
<proteinExistence type="predicted"/>